<organism evidence="1">
    <name type="scientific">Gaeumannomyces tritici (strain R3-111a-1)</name>
    <name type="common">Wheat and barley take-all root rot fungus</name>
    <name type="synonym">Gaeumannomyces graminis var. tritici</name>
    <dbReference type="NCBI Taxonomy" id="644352"/>
    <lineage>
        <taxon>Eukaryota</taxon>
        <taxon>Fungi</taxon>
        <taxon>Dikarya</taxon>
        <taxon>Ascomycota</taxon>
        <taxon>Pezizomycotina</taxon>
        <taxon>Sordariomycetes</taxon>
        <taxon>Sordariomycetidae</taxon>
        <taxon>Magnaporthales</taxon>
        <taxon>Magnaporthaceae</taxon>
        <taxon>Gaeumannomyces</taxon>
    </lineage>
</organism>
<evidence type="ECO:0000313" key="3">
    <source>
        <dbReference type="Proteomes" id="UP000006039"/>
    </source>
</evidence>
<dbReference type="EnsemblFungi" id="EJT78456">
    <property type="protein sequence ID" value="EJT78456"/>
    <property type="gene ID" value="GGTG_03556"/>
</dbReference>
<dbReference type="VEuPathDB" id="FungiDB:GGTG_03556"/>
<dbReference type="AlphaFoldDB" id="J3NQK0"/>
<evidence type="ECO:0000313" key="1">
    <source>
        <dbReference type="EMBL" id="EJT78456.1"/>
    </source>
</evidence>
<dbReference type="GeneID" id="20344014"/>
<proteinExistence type="predicted"/>
<accession>J3NQK0</accession>
<keyword evidence="3" id="KW-1185">Reference proteome</keyword>
<dbReference type="Proteomes" id="UP000006039">
    <property type="component" value="Unassembled WGS sequence"/>
</dbReference>
<reference evidence="1" key="3">
    <citation type="submission" date="2010-09" db="EMBL/GenBank/DDBJ databases">
        <title>Annotation of Gaeumannomyces graminis var. tritici R3-111a-1.</title>
        <authorList>
            <consortium name="The Broad Institute Genome Sequencing Platform"/>
            <person name="Ma L.-J."/>
            <person name="Dead R."/>
            <person name="Young S.K."/>
            <person name="Zeng Q."/>
            <person name="Gargeya S."/>
            <person name="Fitzgerald M."/>
            <person name="Haas B."/>
            <person name="Abouelleil A."/>
            <person name="Alvarado L."/>
            <person name="Arachchi H.M."/>
            <person name="Berlin A."/>
            <person name="Brown A."/>
            <person name="Chapman S.B."/>
            <person name="Chen Z."/>
            <person name="Dunbar C."/>
            <person name="Freedman E."/>
            <person name="Gearin G."/>
            <person name="Gellesch M."/>
            <person name="Goldberg J."/>
            <person name="Griggs A."/>
            <person name="Gujja S."/>
            <person name="Heiman D."/>
            <person name="Howarth C."/>
            <person name="Larson L."/>
            <person name="Lui A."/>
            <person name="MacDonald P.J.P."/>
            <person name="Mehta T."/>
            <person name="Montmayeur A."/>
            <person name="Murphy C."/>
            <person name="Neiman D."/>
            <person name="Pearson M."/>
            <person name="Priest M."/>
            <person name="Roberts A."/>
            <person name="Saif S."/>
            <person name="Shea T."/>
            <person name="Shenoy N."/>
            <person name="Sisk P."/>
            <person name="Stolte C."/>
            <person name="Sykes S."/>
            <person name="Yandava C."/>
            <person name="Wortman J."/>
            <person name="Nusbaum C."/>
            <person name="Birren B."/>
        </authorList>
    </citation>
    <scope>NUCLEOTIDE SEQUENCE</scope>
    <source>
        <strain evidence="1">R3-111a-1</strain>
    </source>
</reference>
<reference evidence="2" key="5">
    <citation type="submission" date="2018-04" db="UniProtKB">
        <authorList>
            <consortium name="EnsemblFungi"/>
        </authorList>
    </citation>
    <scope>IDENTIFICATION</scope>
    <source>
        <strain evidence="2">R3-111a-1</strain>
    </source>
</reference>
<reference evidence="2" key="4">
    <citation type="journal article" date="2015" name="G3 (Bethesda)">
        <title>Genome sequences of three phytopathogenic species of the Magnaporthaceae family of fungi.</title>
        <authorList>
            <person name="Okagaki L.H."/>
            <person name="Nunes C.C."/>
            <person name="Sailsbery J."/>
            <person name="Clay B."/>
            <person name="Brown D."/>
            <person name="John T."/>
            <person name="Oh Y."/>
            <person name="Young N."/>
            <person name="Fitzgerald M."/>
            <person name="Haas B.J."/>
            <person name="Zeng Q."/>
            <person name="Young S."/>
            <person name="Adiconis X."/>
            <person name="Fan L."/>
            <person name="Levin J.Z."/>
            <person name="Mitchell T.K."/>
            <person name="Okubara P.A."/>
            <person name="Farman M.L."/>
            <person name="Kohn L.M."/>
            <person name="Birren B."/>
            <person name="Ma L.-J."/>
            <person name="Dean R.A."/>
        </authorList>
    </citation>
    <scope>NUCLEOTIDE SEQUENCE</scope>
    <source>
        <strain evidence="2">R3-111a-1</strain>
    </source>
</reference>
<name>J3NQK0_GAET3</name>
<dbReference type="HOGENOM" id="CLU_2399800_0_0_1"/>
<dbReference type="EMBL" id="GL385396">
    <property type="protein sequence ID" value="EJT78456.1"/>
    <property type="molecule type" value="Genomic_DNA"/>
</dbReference>
<protein>
    <submittedName>
        <fullName evidence="1 2">Uncharacterized protein</fullName>
    </submittedName>
</protein>
<sequence>MSASSSWKLTPEPTVAPVATAQATCLRGTAKSLQRRFTQPQLHTQLGVQIRCLDGLGFMRKKAQSLRAAISEMHIDPSRLVFSLLFKINDSLG</sequence>
<dbReference type="RefSeq" id="XP_009219601.1">
    <property type="nucleotide sequence ID" value="XM_009221337.1"/>
</dbReference>
<gene>
    <name evidence="2" type="primary">20344014</name>
    <name evidence="1" type="ORF">GGTG_03556</name>
</gene>
<evidence type="ECO:0000313" key="2">
    <source>
        <dbReference type="EnsemblFungi" id="EJT78456"/>
    </source>
</evidence>
<reference evidence="1" key="2">
    <citation type="submission" date="2010-07" db="EMBL/GenBank/DDBJ databases">
        <authorList>
            <consortium name="The Broad Institute Genome Sequencing Platform"/>
            <consortium name="Broad Institute Genome Sequencing Center for Infectious Disease"/>
            <person name="Ma L.-J."/>
            <person name="Dead R."/>
            <person name="Young S."/>
            <person name="Zeng Q."/>
            <person name="Koehrsen M."/>
            <person name="Alvarado L."/>
            <person name="Berlin A."/>
            <person name="Chapman S.B."/>
            <person name="Chen Z."/>
            <person name="Freedman E."/>
            <person name="Gellesch M."/>
            <person name="Goldberg J."/>
            <person name="Griggs A."/>
            <person name="Gujja S."/>
            <person name="Heilman E.R."/>
            <person name="Heiman D."/>
            <person name="Hepburn T."/>
            <person name="Howarth C."/>
            <person name="Jen D."/>
            <person name="Larson L."/>
            <person name="Mehta T."/>
            <person name="Neiman D."/>
            <person name="Pearson M."/>
            <person name="Roberts A."/>
            <person name="Saif S."/>
            <person name="Shea T."/>
            <person name="Shenoy N."/>
            <person name="Sisk P."/>
            <person name="Stolte C."/>
            <person name="Sykes S."/>
            <person name="Walk T."/>
            <person name="White J."/>
            <person name="Yandava C."/>
            <person name="Haas B."/>
            <person name="Nusbaum C."/>
            <person name="Birren B."/>
        </authorList>
    </citation>
    <scope>NUCLEOTIDE SEQUENCE</scope>
    <source>
        <strain evidence="1">R3-111a-1</strain>
    </source>
</reference>
<reference evidence="3" key="1">
    <citation type="submission" date="2010-07" db="EMBL/GenBank/DDBJ databases">
        <title>The genome sequence of Gaeumannomyces graminis var. tritici strain R3-111a-1.</title>
        <authorList>
            <consortium name="The Broad Institute Genome Sequencing Platform"/>
            <person name="Ma L.-J."/>
            <person name="Dead R."/>
            <person name="Young S."/>
            <person name="Zeng Q."/>
            <person name="Koehrsen M."/>
            <person name="Alvarado L."/>
            <person name="Berlin A."/>
            <person name="Chapman S.B."/>
            <person name="Chen Z."/>
            <person name="Freedman E."/>
            <person name="Gellesch M."/>
            <person name="Goldberg J."/>
            <person name="Griggs A."/>
            <person name="Gujja S."/>
            <person name="Heilman E.R."/>
            <person name="Heiman D."/>
            <person name="Hepburn T."/>
            <person name="Howarth C."/>
            <person name="Jen D."/>
            <person name="Larson L."/>
            <person name="Mehta T."/>
            <person name="Neiman D."/>
            <person name="Pearson M."/>
            <person name="Roberts A."/>
            <person name="Saif S."/>
            <person name="Shea T."/>
            <person name="Shenoy N."/>
            <person name="Sisk P."/>
            <person name="Stolte C."/>
            <person name="Sykes S."/>
            <person name="Walk T."/>
            <person name="White J."/>
            <person name="Yandava C."/>
            <person name="Haas B."/>
            <person name="Nusbaum C."/>
            <person name="Birren B."/>
        </authorList>
    </citation>
    <scope>NUCLEOTIDE SEQUENCE [LARGE SCALE GENOMIC DNA]</scope>
    <source>
        <strain evidence="3">R3-111a-1</strain>
    </source>
</reference>